<evidence type="ECO:0000313" key="1">
    <source>
        <dbReference type="EMBL" id="WVZ75267.1"/>
    </source>
</evidence>
<gene>
    <name evidence="1" type="ORF">U9M48_023339</name>
</gene>
<dbReference type="EMBL" id="CP144749">
    <property type="protein sequence ID" value="WVZ75267.1"/>
    <property type="molecule type" value="Genomic_DNA"/>
</dbReference>
<reference evidence="1 2" key="1">
    <citation type="submission" date="2024-02" db="EMBL/GenBank/DDBJ databases">
        <title>High-quality chromosome-scale genome assembly of Pensacola bahiagrass (Paspalum notatum Flugge var. saurae).</title>
        <authorList>
            <person name="Vega J.M."/>
            <person name="Podio M."/>
            <person name="Orjuela J."/>
            <person name="Siena L.A."/>
            <person name="Pessino S.C."/>
            <person name="Combes M.C."/>
            <person name="Mariac C."/>
            <person name="Albertini E."/>
            <person name="Pupilli F."/>
            <person name="Ortiz J.P.A."/>
            <person name="Leblanc O."/>
        </authorList>
    </citation>
    <scope>NUCLEOTIDE SEQUENCE [LARGE SCALE GENOMIC DNA]</scope>
    <source>
        <strain evidence="1">R1</strain>
        <tissue evidence="1">Leaf</tissue>
    </source>
</reference>
<keyword evidence="2" id="KW-1185">Reference proteome</keyword>
<proteinExistence type="predicted"/>
<organism evidence="1 2">
    <name type="scientific">Paspalum notatum var. saurae</name>
    <dbReference type="NCBI Taxonomy" id="547442"/>
    <lineage>
        <taxon>Eukaryota</taxon>
        <taxon>Viridiplantae</taxon>
        <taxon>Streptophyta</taxon>
        <taxon>Embryophyta</taxon>
        <taxon>Tracheophyta</taxon>
        <taxon>Spermatophyta</taxon>
        <taxon>Magnoliopsida</taxon>
        <taxon>Liliopsida</taxon>
        <taxon>Poales</taxon>
        <taxon>Poaceae</taxon>
        <taxon>PACMAD clade</taxon>
        <taxon>Panicoideae</taxon>
        <taxon>Andropogonodae</taxon>
        <taxon>Paspaleae</taxon>
        <taxon>Paspalinae</taxon>
        <taxon>Paspalum</taxon>
    </lineage>
</organism>
<evidence type="ECO:0000313" key="2">
    <source>
        <dbReference type="Proteomes" id="UP001341281"/>
    </source>
</evidence>
<accession>A0AAQ3WV15</accession>
<protein>
    <submittedName>
        <fullName evidence="1">Uncharacterized protein</fullName>
    </submittedName>
</protein>
<dbReference type="Proteomes" id="UP001341281">
    <property type="component" value="Chromosome 05"/>
</dbReference>
<name>A0AAQ3WV15_PASNO</name>
<dbReference type="AlphaFoldDB" id="A0AAQ3WV15"/>
<sequence>MFVCGIHPVGVHVLRRVPGLSFGSNKWYQSDYNLEPAAMLNDSDDNNKDGDIDSSASLLGGDKLKAVVVERVVKELGAFVVYPELTRALKVQRVGACDASESRGARSL</sequence>